<evidence type="ECO:0000313" key="1">
    <source>
        <dbReference type="EMBL" id="QJA55931.1"/>
    </source>
</evidence>
<protein>
    <submittedName>
        <fullName evidence="1">Uncharacterized protein</fullName>
    </submittedName>
</protein>
<sequence length="71" mass="8298">MKCGDHENTNTKELLENEFLEELKETISFLDELLKEGKERKIKIYLRTDQPEGLNGITERITLFSATKKLL</sequence>
<dbReference type="AlphaFoldDB" id="A0A6M3IET8"/>
<gene>
    <name evidence="1" type="ORF">MM415B01966_0010</name>
</gene>
<accession>A0A6M3IET8</accession>
<proteinExistence type="predicted"/>
<reference evidence="1" key="1">
    <citation type="submission" date="2020-03" db="EMBL/GenBank/DDBJ databases">
        <title>The deep terrestrial virosphere.</title>
        <authorList>
            <person name="Holmfeldt K."/>
            <person name="Nilsson E."/>
            <person name="Simone D."/>
            <person name="Lopez-Fernandez M."/>
            <person name="Wu X."/>
            <person name="de Brujin I."/>
            <person name="Lundin D."/>
            <person name="Andersson A."/>
            <person name="Bertilsson S."/>
            <person name="Dopson M."/>
        </authorList>
    </citation>
    <scope>NUCLEOTIDE SEQUENCE</scope>
    <source>
        <strain evidence="1">MM415B01966</strain>
    </source>
</reference>
<organism evidence="1">
    <name type="scientific">viral metagenome</name>
    <dbReference type="NCBI Taxonomy" id="1070528"/>
    <lineage>
        <taxon>unclassified sequences</taxon>
        <taxon>metagenomes</taxon>
        <taxon>organismal metagenomes</taxon>
    </lineage>
</organism>
<name>A0A6M3IET8_9ZZZZ</name>
<dbReference type="EMBL" id="MT141190">
    <property type="protein sequence ID" value="QJA55931.1"/>
    <property type="molecule type" value="Genomic_DNA"/>
</dbReference>